<evidence type="ECO:0008006" key="3">
    <source>
        <dbReference type="Google" id="ProtNLM"/>
    </source>
</evidence>
<reference evidence="1 2" key="1">
    <citation type="submission" date="2021-03" db="EMBL/GenBank/DDBJ databases">
        <title>Flavobacterium kribbensis sp. nov, an endophytic bacteria, isolated from soybean.</title>
        <authorList>
            <person name="Lee J."/>
            <person name="Seo J."/>
        </authorList>
    </citation>
    <scope>NUCLEOTIDE SEQUENCE [LARGE SCALE GENOMIC DNA]</scope>
    <source>
        <strain evidence="1 2">BB8</strain>
    </source>
</reference>
<evidence type="ECO:0000313" key="1">
    <source>
        <dbReference type="EMBL" id="QSW89790.1"/>
    </source>
</evidence>
<dbReference type="EMBL" id="CP071448">
    <property type="protein sequence ID" value="QSW89790.1"/>
    <property type="molecule type" value="Genomic_DNA"/>
</dbReference>
<sequence length="111" mass="13221">MKIRYFLILIVLLSSCTNNKFYSYVYDYDTDKPIKDVYVKVNGIVTKTDDFGYFSANIKSNEDCLIVLHKEEYEIKKVYRKPDSLGMFSERSLKKSKIYLFKKESDFYSNE</sequence>
<accession>A0ABX7QFE9</accession>
<name>A0ABX7QFE9_9FLAO</name>
<evidence type="ECO:0000313" key="2">
    <source>
        <dbReference type="Proteomes" id="UP000663440"/>
    </source>
</evidence>
<proteinExistence type="predicted"/>
<protein>
    <recommendedName>
        <fullName evidence="3">Carboxypeptidase-like regulatory domain-containing protein</fullName>
    </recommendedName>
</protein>
<dbReference type="Proteomes" id="UP000663440">
    <property type="component" value="Chromosome"/>
</dbReference>
<keyword evidence="2" id="KW-1185">Reference proteome</keyword>
<dbReference type="RefSeq" id="WP_207296969.1">
    <property type="nucleotide sequence ID" value="NZ_CP071448.1"/>
</dbReference>
<dbReference type="PROSITE" id="PS51257">
    <property type="entry name" value="PROKAR_LIPOPROTEIN"/>
    <property type="match status" value="1"/>
</dbReference>
<gene>
    <name evidence="1" type="ORF">J0383_02990</name>
</gene>
<organism evidence="1 2">
    <name type="scientific">Flavobacterium endoglycinae</name>
    <dbReference type="NCBI Taxonomy" id="2816357"/>
    <lineage>
        <taxon>Bacteria</taxon>
        <taxon>Pseudomonadati</taxon>
        <taxon>Bacteroidota</taxon>
        <taxon>Flavobacteriia</taxon>
        <taxon>Flavobacteriales</taxon>
        <taxon>Flavobacteriaceae</taxon>
        <taxon>Flavobacterium</taxon>
    </lineage>
</organism>